<sequence>MFRKLPIKLCIQKPQPIITFDVQLSRKINEFKIGHKMHVNNYDNIIKFFETNMTQISNSLTLQQLNCNARIKDMNDKNNKELQKIKSENIAETFKSINLFLEQNTSKILIEKKEISLLEDKLIEQKNAHEIEKKLILSNEKTKYDNLMDNEIERIELTHKLELVELQAKCNYQLELIKELRETVQSCKFELVAQRELTKNVANYRT</sequence>
<keyword evidence="2" id="KW-1185">Reference proteome</keyword>
<protein>
    <submittedName>
        <fullName evidence="1">Uncharacterized protein</fullName>
    </submittedName>
</protein>
<evidence type="ECO:0000313" key="1">
    <source>
        <dbReference type="EMBL" id="ATZ81036.1"/>
    </source>
</evidence>
<organism evidence="1">
    <name type="scientific">Bodo saltans virus</name>
    <dbReference type="NCBI Taxonomy" id="2024608"/>
    <lineage>
        <taxon>Viruses</taxon>
        <taxon>Varidnaviria</taxon>
        <taxon>Bamfordvirae</taxon>
        <taxon>Nucleocytoviricota</taxon>
        <taxon>Megaviricetes</taxon>
        <taxon>Imitervirales</taxon>
        <taxon>Mimiviridae</taxon>
        <taxon>Klosneuvirinae</taxon>
        <taxon>Theiavirus</taxon>
        <taxon>Theiavirus salishense</taxon>
    </lineage>
</organism>
<evidence type="ECO:0000313" key="2">
    <source>
        <dbReference type="Proteomes" id="UP000240325"/>
    </source>
</evidence>
<dbReference type="EMBL" id="MF782455">
    <property type="protein sequence ID" value="ATZ81036.1"/>
    <property type="molecule type" value="Genomic_DNA"/>
</dbReference>
<proteinExistence type="predicted"/>
<dbReference type="Proteomes" id="UP000240325">
    <property type="component" value="Segment"/>
</dbReference>
<accession>A0A2H4UVZ2</accession>
<gene>
    <name evidence="1" type="ORF">BMW23_0991</name>
</gene>
<name>A0A2H4UVZ2_9VIRU</name>
<reference evidence="1" key="1">
    <citation type="journal article" date="2017" name="Elife">
        <title>The kinetoplastid-infecting Bodo saltans virus (BsV), a window into the most abundant giant viruses in the sea.</title>
        <authorList>
            <person name="Deeg C.M."/>
            <person name="Chow C.-E.T."/>
            <person name="Suttle C.A."/>
        </authorList>
    </citation>
    <scope>NUCLEOTIDE SEQUENCE</scope>
    <source>
        <strain evidence="1">NG1</strain>
    </source>
</reference>